<name>A0ABQ1WJE4_9FLAO</name>
<organism evidence="8 9">
    <name type="scientific">Christiangramia forsetii</name>
    <dbReference type="NCBI Taxonomy" id="411153"/>
    <lineage>
        <taxon>Bacteria</taxon>
        <taxon>Pseudomonadati</taxon>
        <taxon>Bacteroidota</taxon>
        <taxon>Flavobacteriia</taxon>
        <taxon>Flavobacteriales</taxon>
        <taxon>Flavobacteriaceae</taxon>
        <taxon>Christiangramia</taxon>
    </lineage>
</organism>
<gene>
    <name evidence="8" type="primary">kdsD</name>
    <name evidence="8" type="ORF">GCM10011532_15880</name>
</gene>
<dbReference type="InterPro" id="IPR004800">
    <property type="entry name" value="KdsD/KpsF-type"/>
</dbReference>
<evidence type="ECO:0000256" key="2">
    <source>
        <dbReference type="ARBA" id="ARBA00022737"/>
    </source>
</evidence>
<dbReference type="Proteomes" id="UP000605733">
    <property type="component" value="Unassembled WGS sequence"/>
</dbReference>
<dbReference type="Pfam" id="PF01380">
    <property type="entry name" value="SIS"/>
    <property type="match status" value="1"/>
</dbReference>
<dbReference type="PIRSF" id="PIRSF004692">
    <property type="entry name" value="KdsD_KpsF"/>
    <property type="match status" value="1"/>
</dbReference>
<dbReference type="PROSITE" id="PS51371">
    <property type="entry name" value="CBS"/>
    <property type="match status" value="2"/>
</dbReference>
<keyword evidence="9" id="KW-1185">Reference proteome</keyword>
<accession>A0ABQ1WJE4</accession>
<dbReference type="InterPro" id="IPR046342">
    <property type="entry name" value="CBS_dom_sf"/>
</dbReference>
<dbReference type="PROSITE" id="PS51464">
    <property type="entry name" value="SIS"/>
    <property type="match status" value="1"/>
</dbReference>
<dbReference type="InterPro" id="IPR035474">
    <property type="entry name" value="SIS_Kpsf"/>
</dbReference>
<keyword evidence="8" id="KW-0413">Isomerase</keyword>
<dbReference type="EMBL" id="BMIX01000003">
    <property type="protein sequence ID" value="GGG33098.1"/>
    <property type="molecule type" value="Genomic_DNA"/>
</dbReference>
<reference evidence="9" key="1">
    <citation type="journal article" date="2019" name="Int. J. Syst. Evol. Microbiol.">
        <title>The Global Catalogue of Microorganisms (GCM) 10K type strain sequencing project: providing services to taxonomists for standard genome sequencing and annotation.</title>
        <authorList>
            <consortium name="The Broad Institute Genomics Platform"/>
            <consortium name="The Broad Institute Genome Sequencing Center for Infectious Disease"/>
            <person name="Wu L."/>
            <person name="Ma J."/>
        </authorList>
    </citation>
    <scope>NUCLEOTIDE SEQUENCE [LARGE SCALE GENOMIC DNA]</scope>
    <source>
        <strain evidence="9">CGMCC 1.15422</strain>
    </source>
</reference>
<sequence>MKLSDQIISTAKETISNEADAIANLENFIDEEFTKAVEIIYKSEGRVVVTGIGKSAIIANKIVATLNSTGTPSIFMHAADAIHGDLGIVQNDDIVICISKSGTSPEIQVLVPLIKNFNNTLIALTGNRESFLGKEADFVLNCYVEKEACPNNLAPTTSTTAQMVIGDALAVCLLNLRGFSSKDFAKYHPGGSLGKKLYLRVSDITSQNMIPQVSPDTDVANAIIEISEKMLGVTAVLENDEIVGIITDGDIRRMLKDHQEIKGLKAKDIMSENPKTIEQDTLAVEALDVLEKHQISQLLAVENGKYAGVVHIHNLIREGIL</sequence>
<dbReference type="PANTHER" id="PTHR42745:SF1">
    <property type="entry name" value="ARABINOSE 5-PHOSPHATE ISOMERASE KDSD"/>
    <property type="match status" value="1"/>
</dbReference>
<evidence type="ECO:0000256" key="5">
    <source>
        <dbReference type="PROSITE-ProRule" id="PRU00703"/>
    </source>
</evidence>
<dbReference type="SMART" id="SM00116">
    <property type="entry name" value="CBS"/>
    <property type="match status" value="2"/>
</dbReference>
<proteinExistence type="inferred from homology"/>
<keyword evidence="3 5" id="KW-0129">CBS domain</keyword>
<dbReference type="RefSeq" id="WP_011708511.1">
    <property type="nucleotide sequence ID" value="NZ_BMIX01000003.1"/>
</dbReference>
<dbReference type="InterPro" id="IPR000644">
    <property type="entry name" value="CBS_dom"/>
</dbReference>
<evidence type="ECO:0000256" key="1">
    <source>
        <dbReference type="ARBA" id="ARBA00008165"/>
    </source>
</evidence>
<evidence type="ECO:0000256" key="4">
    <source>
        <dbReference type="PIRNR" id="PIRNR004692"/>
    </source>
</evidence>
<dbReference type="CDD" id="cd05014">
    <property type="entry name" value="SIS_Kpsf"/>
    <property type="match status" value="1"/>
</dbReference>
<evidence type="ECO:0000313" key="8">
    <source>
        <dbReference type="EMBL" id="GGG33098.1"/>
    </source>
</evidence>
<comment type="caution">
    <text evidence="8">The sequence shown here is derived from an EMBL/GenBank/DDBJ whole genome shotgun (WGS) entry which is preliminary data.</text>
</comment>
<dbReference type="InterPro" id="IPR001347">
    <property type="entry name" value="SIS_dom"/>
</dbReference>
<feature type="domain" description="CBS" evidence="6">
    <location>
        <begin position="204"/>
        <end position="261"/>
    </location>
</feature>
<dbReference type="SUPFAM" id="SSF53697">
    <property type="entry name" value="SIS domain"/>
    <property type="match status" value="1"/>
</dbReference>
<evidence type="ECO:0000259" key="6">
    <source>
        <dbReference type="PROSITE" id="PS51371"/>
    </source>
</evidence>
<dbReference type="PANTHER" id="PTHR42745">
    <property type="match status" value="1"/>
</dbReference>
<dbReference type="Gene3D" id="3.10.580.10">
    <property type="entry name" value="CBS-domain"/>
    <property type="match status" value="1"/>
</dbReference>
<feature type="domain" description="SIS" evidence="7">
    <location>
        <begin position="36"/>
        <end position="179"/>
    </location>
</feature>
<protein>
    <submittedName>
        <fullName evidence="8">D-arabinose 5-phosphate isomerase</fullName>
    </submittedName>
</protein>
<dbReference type="GO" id="GO:0016853">
    <property type="term" value="F:isomerase activity"/>
    <property type="evidence" value="ECO:0007669"/>
    <property type="project" value="UniProtKB-KW"/>
</dbReference>
<dbReference type="InterPro" id="IPR050986">
    <property type="entry name" value="GutQ/KpsF_isomerases"/>
</dbReference>
<evidence type="ECO:0000313" key="9">
    <source>
        <dbReference type="Proteomes" id="UP000605733"/>
    </source>
</evidence>
<comment type="similarity">
    <text evidence="1 4">Belongs to the SIS family. GutQ/KpsF subfamily.</text>
</comment>
<feature type="domain" description="CBS" evidence="6">
    <location>
        <begin position="270"/>
        <end position="321"/>
    </location>
</feature>
<dbReference type="NCBIfam" id="TIGR00393">
    <property type="entry name" value="kpsF"/>
    <property type="match status" value="1"/>
</dbReference>
<dbReference type="Pfam" id="PF00571">
    <property type="entry name" value="CBS"/>
    <property type="match status" value="2"/>
</dbReference>
<dbReference type="InterPro" id="IPR046348">
    <property type="entry name" value="SIS_dom_sf"/>
</dbReference>
<dbReference type="Gene3D" id="3.40.50.10490">
    <property type="entry name" value="Glucose-6-phosphate isomerase like protein, domain 1"/>
    <property type="match status" value="1"/>
</dbReference>
<evidence type="ECO:0000256" key="3">
    <source>
        <dbReference type="ARBA" id="ARBA00023122"/>
    </source>
</evidence>
<keyword evidence="2" id="KW-0677">Repeat</keyword>
<evidence type="ECO:0000259" key="7">
    <source>
        <dbReference type="PROSITE" id="PS51464"/>
    </source>
</evidence>
<dbReference type="CDD" id="cd04604">
    <property type="entry name" value="CBS_pair_SIS_assoc"/>
    <property type="match status" value="1"/>
</dbReference>